<feature type="domain" description="Something about silencing protein 4" evidence="1">
    <location>
        <begin position="87"/>
        <end position="196"/>
    </location>
</feature>
<accession>A0A1B2J7G2</accession>
<evidence type="ECO:0000313" key="2">
    <source>
        <dbReference type="EMBL" id="ANZ73892.1"/>
    </source>
</evidence>
<dbReference type="AlphaFoldDB" id="A0A1B2J7G2"/>
<sequence length="263" mass="31295">MAKRRRLRSKEDSVKAKLFNLDELIDSVPIDVDIPIVDECSGQRRPTTDIHASSSMSLLTKPLNIVQIPSRQRRRLTTFKKKVDHLDPLDDRLFLKHHQRAEKSEKKMTNIEKERVFTEYDYYLHCLEQLKIVFQDYETSMVPNQQMMLRITEPFTTIDDPNDRKEVLLKIHLLIGEITKFTRTFERLRKLELDLKTLHNNFYHRIDNPEDSDTEEEAHMDVKKLRETRFYRRLKHGPLIKIRFLDGTVLVKDAISPPKVINF</sequence>
<evidence type="ECO:0000313" key="3">
    <source>
        <dbReference type="Proteomes" id="UP000094565"/>
    </source>
</evidence>
<protein>
    <submittedName>
        <fullName evidence="2">BA75_00726T0</fullName>
    </submittedName>
</protein>
<dbReference type="Proteomes" id="UP000094565">
    <property type="component" value="Chromosome 1"/>
</dbReference>
<evidence type="ECO:0000259" key="1">
    <source>
        <dbReference type="Pfam" id="PF15460"/>
    </source>
</evidence>
<organism evidence="2 3">
    <name type="scientific">Komagataella pastoris</name>
    <name type="common">Yeast</name>
    <name type="synonym">Pichia pastoris</name>
    <dbReference type="NCBI Taxonomy" id="4922"/>
    <lineage>
        <taxon>Eukaryota</taxon>
        <taxon>Fungi</taxon>
        <taxon>Dikarya</taxon>
        <taxon>Ascomycota</taxon>
        <taxon>Saccharomycotina</taxon>
        <taxon>Pichiomycetes</taxon>
        <taxon>Pichiales</taxon>
        <taxon>Pichiaceae</taxon>
        <taxon>Komagataella</taxon>
    </lineage>
</organism>
<name>A0A1B2J7G2_PICPA</name>
<dbReference type="Pfam" id="PF15460">
    <property type="entry name" value="SAS4"/>
    <property type="match status" value="1"/>
</dbReference>
<reference evidence="2 3" key="1">
    <citation type="submission" date="2016-02" db="EMBL/GenBank/DDBJ databases">
        <title>Comparative genomic and transcriptomic foundation for Pichia pastoris.</title>
        <authorList>
            <person name="Love K.R."/>
            <person name="Shah K.A."/>
            <person name="Whittaker C.A."/>
            <person name="Wu J."/>
            <person name="Bartlett M.C."/>
            <person name="Ma D."/>
            <person name="Leeson R.L."/>
            <person name="Priest M."/>
            <person name="Young S.K."/>
            <person name="Love J.C."/>
        </authorList>
    </citation>
    <scope>NUCLEOTIDE SEQUENCE [LARGE SCALE GENOMIC DNA]</scope>
    <source>
        <strain evidence="2 3">ATCC 28485</strain>
    </source>
</reference>
<dbReference type="EMBL" id="CP014584">
    <property type="protein sequence ID" value="ANZ73892.1"/>
    <property type="molecule type" value="Genomic_DNA"/>
</dbReference>
<keyword evidence="3" id="KW-1185">Reference proteome</keyword>
<proteinExistence type="predicted"/>
<dbReference type="InterPro" id="IPR029184">
    <property type="entry name" value="Sas4_dom"/>
</dbReference>
<dbReference type="OrthoDB" id="1938992at2759"/>
<gene>
    <name evidence="2" type="ORF">ATY40_BA7500726</name>
</gene>